<protein>
    <submittedName>
        <fullName evidence="9">YicC family protein</fullName>
    </submittedName>
</protein>
<dbReference type="PANTHER" id="PTHR30636:SF3">
    <property type="entry name" value="UPF0701 PROTEIN YICC"/>
    <property type="match status" value="1"/>
</dbReference>
<keyword evidence="2" id="KW-0540">Nuclease</keyword>
<dbReference type="GO" id="GO:0004521">
    <property type="term" value="F:RNA endonuclease activity"/>
    <property type="evidence" value="ECO:0007669"/>
    <property type="project" value="InterPro"/>
</dbReference>
<evidence type="ECO:0000313" key="10">
    <source>
        <dbReference type="Proteomes" id="UP000823598"/>
    </source>
</evidence>
<evidence type="ECO:0000256" key="1">
    <source>
        <dbReference type="ARBA" id="ARBA00001968"/>
    </source>
</evidence>
<organism evidence="9 10">
    <name type="scientific">Candidatus Limisoma faecipullorum</name>
    <dbReference type="NCBI Taxonomy" id="2840854"/>
    <lineage>
        <taxon>Bacteria</taxon>
        <taxon>Pseudomonadati</taxon>
        <taxon>Bacteroidota</taxon>
        <taxon>Bacteroidia</taxon>
        <taxon>Bacteroidales</taxon>
        <taxon>Candidatus Limisoma</taxon>
    </lineage>
</organism>
<gene>
    <name evidence="9" type="ORF">IAB88_02080</name>
</gene>
<dbReference type="InterPro" id="IPR013551">
    <property type="entry name" value="YicC-like_C"/>
</dbReference>
<comment type="similarity">
    <text evidence="5">Belongs to the YicC/YloC family.</text>
</comment>
<proteinExistence type="inferred from homology"/>
<evidence type="ECO:0000256" key="2">
    <source>
        <dbReference type="ARBA" id="ARBA00022722"/>
    </source>
</evidence>
<name>A0A9D9IPU3_9BACT</name>
<dbReference type="NCBIfam" id="TIGR00255">
    <property type="entry name" value="YicC/YloC family endoribonuclease"/>
    <property type="match status" value="1"/>
</dbReference>
<feature type="coiled-coil region" evidence="6">
    <location>
        <begin position="158"/>
        <end position="221"/>
    </location>
</feature>
<evidence type="ECO:0000256" key="5">
    <source>
        <dbReference type="ARBA" id="ARBA00035648"/>
    </source>
</evidence>
<sequence length="290" mass="33534">MILSMTGFGKAVVEINDKKITAEIKSLNSKQLDLTVRIPQQYRECELPLRSLVASELERGKVDLVISTESNIGISKSVINKELAEEYKAQITELSQELGIPHPEDWYSVLLRMPDIMKTEIPDMNDAEKVALNDAVSNAIKELVAFRTQEGNRLELFFKEKIENIQQLLNEVPKYEQERIEKIRGRIVDALEKLKNEDYDKNRLEQEMIFYIEKLDITEEKLRLQNHLDYFLSTMETGHGQGKKLGFISQEMGREINTLGSKANHAELQRIVVRMKDQLEQIKEQVLNVM</sequence>
<dbReference type="InterPro" id="IPR005229">
    <property type="entry name" value="YicC/YloC-like"/>
</dbReference>
<comment type="caution">
    <text evidence="9">The sequence shown here is derived from an EMBL/GenBank/DDBJ whole genome shotgun (WGS) entry which is preliminary data.</text>
</comment>
<keyword evidence="4" id="KW-0378">Hydrolase</keyword>
<dbReference type="Pfam" id="PF03755">
    <property type="entry name" value="YicC-like_N"/>
    <property type="match status" value="1"/>
</dbReference>
<accession>A0A9D9IPU3</accession>
<feature type="domain" description="Endoribonuclease YicC-like C-terminal" evidence="8">
    <location>
        <begin position="174"/>
        <end position="289"/>
    </location>
</feature>
<evidence type="ECO:0000259" key="7">
    <source>
        <dbReference type="Pfam" id="PF03755"/>
    </source>
</evidence>
<keyword evidence="3" id="KW-0255">Endonuclease</keyword>
<dbReference type="Pfam" id="PF08340">
    <property type="entry name" value="YicC-like_C"/>
    <property type="match status" value="1"/>
</dbReference>
<comment type="cofactor">
    <cofactor evidence="1">
        <name>a divalent metal cation</name>
        <dbReference type="ChEBI" id="CHEBI:60240"/>
    </cofactor>
</comment>
<dbReference type="EMBL" id="JADIMC010000025">
    <property type="protein sequence ID" value="MBO8475764.1"/>
    <property type="molecule type" value="Genomic_DNA"/>
</dbReference>
<dbReference type="Proteomes" id="UP000823598">
    <property type="component" value="Unassembled WGS sequence"/>
</dbReference>
<evidence type="ECO:0000256" key="3">
    <source>
        <dbReference type="ARBA" id="ARBA00022759"/>
    </source>
</evidence>
<evidence type="ECO:0000259" key="8">
    <source>
        <dbReference type="Pfam" id="PF08340"/>
    </source>
</evidence>
<evidence type="ECO:0000313" key="9">
    <source>
        <dbReference type="EMBL" id="MBO8475764.1"/>
    </source>
</evidence>
<dbReference type="PANTHER" id="PTHR30636">
    <property type="entry name" value="UPF0701 PROTEIN YICC"/>
    <property type="match status" value="1"/>
</dbReference>
<dbReference type="AlphaFoldDB" id="A0A9D9IPU3"/>
<feature type="domain" description="Endoribonuclease YicC-like N-terminal" evidence="7">
    <location>
        <begin position="2"/>
        <end position="155"/>
    </location>
</feature>
<reference evidence="9" key="1">
    <citation type="submission" date="2020-10" db="EMBL/GenBank/DDBJ databases">
        <authorList>
            <person name="Gilroy R."/>
        </authorList>
    </citation>
    <scope>NUCLEOTIDE SEQUENCE</scope>
    <source>
        <strain evidence="9">6919</strain>
    </source>
</reference>
<dbReference type="GO" id="GO:0016787">
    <property type="term" value="F:hydrolase activity"/>
    <property type="evidence" value="ECO:0007669"/>
    <property type="project" value="UniProtKB-KW"/>
</dbReference>
<reference evidence="9" key="2">
    <citation type="journal article" date="2021" name="PeerJ">
        <title>Extensive microbial diversity within the chicken gut microbiome revealed by metagenomics and culture.</title>
        <authorList>
            <person name="Gilroy R."/>
            <person name="Ravi A."/>
            <person name="Getino M."/>
            <person name="Pursley I."/>
            <person name="Horton D.L."/>
            <person name="Alikhan N.F."/>
            <person name="Baker D."/>
            <person name="Gharbi K."/>
            <person name="Hall N."/>
            <person name="Watson M."/>
            <person name="Adriaenssens E.M."/>
            <person name="Foster-Nyarko E."/>
            <person name="Jarju S."/>
            <person name="Secka A."/>
            <person name="Antonio M."/>
            <person name="Oren A."/>
            <person name="Chaudhuri R.R."/>
            <person name="La Ragione R."/>
            <person name="Hildebrand F."/>
            <person name="Pallen M.J."/>
        </authorList>
    </citation>
    <scope>NUCLEOTIDE SEQUENCE</scope>
    <source>
        <strain evidence="9">6919</strain>
    </source>
</reference>
<keyword evidence="6" id="KW-0175">Coiled coil</keyword>
<evidence type="ECO:0000256" key="6">
    <source>
        <dbReference type="SAM" id="Coils"/>
    </source>
</evidence>
<evidence type="ECO:0000256" key="4">
    <source>
        <dbReference type="ARBA" id="ARBA00022801"/>
    </source>
</evidence>
<dbReference type="InterPro" id="IPR013527">
    <property type="entry name" value="YicC-like_N"/>
</dbReference>